<comment type="caution">
    <text evidence="1">The sequence shown here is derived from an EMBL/GenBank/DDBJ whole genome shotgun (WGS) entry which is preliminary data.</text>
</comment>
<dbReference type="VEuPathDB" id="MicrosporidiaDB:A0H76_1003"/>
<dbReference type="VEuPathDB" id="MicrosporidiaDB:HERIO_2494"/>
<name>A0A1X0QHV3_9MICR</name>
<protein>
    <submittedName>
        <fullName evidence="1">Uncharacterized protein</fullName>
    </submittedName>
</protein>
<proteinExistence type="predicted"/>
<evidence type="ECO:0000313" key="1">
    <source>
        <dbReference type="EMBL" id="ORD99343.1"/>
    </source>
</evidence>
<gene>
    <name evidence="1" type="ORF">A0H76_1003</name>
</gene>
<evidence type="ECO:0000313" key="2">
    <source>
        <dbReference type="Proteomes" id="UP000192501"/>
    </source>
</evidence>
<dbReference type="Proteomes" id="UP000192501">
    <property type="component" value="Unassembled WGS sequence"/>
</dbReference>
<sequence length="359" mass="42715">MSGETITGELEEPITLEESNEIMRLEGLEEIMEPDAIEEIMKLDPIKEMIESEEFEKLTGFYEQTKLKESEKPRTTQKIIQYSHITEETFSFFKELEKRFNVPSSDDINQQYKENIYRIIQRSDILFPKTPYEFYKILKTKKFNESKLVEISNLGLNTIQNNSNKLNFFECFLLRFVHILSYKKYIDFKDINTKIINILIDLLNKYIKFYSYFLKLKEVVNMINNDDIDNLQTTKKEFIDLINQNFLSRINSLTKKEKEYKYERFIASINKFLNSVVVHTRENIGGLSLFEYLGDVSKIFDDKLDKNNKKKILKSITYIYFGYIHSSCKTDLILTKKSYFTREKSILLNTFINLMNTIL</sequence>
<dbReference type="EMBL" id="LTAI01000222">
    <property type="protein sequence ID" value="ORD99343.1"/>
    <property type="molecule type" value="Genomic_DNA"/>
</dbReference>
<organism evidence="1 2">
    <name type="scientific">Hepatospora eriocheir</name>
    <dbReference type="NCBI Taxonomy" id="1081669"/>
    <lineage>
        <taxon>Eukaryota</taxon>
        <taxon>Fungi</taxon>
        <taxon>Fungi incertae sedis</taxon>
        <taxon>Microsporidia</taxon>
        <taxon>Hepatosporidae</taxon>
        <taxon>Hepatospora</taxon>
    </lineage>
</organism>
<accession>A0A1X0QHV3</accession>
<dbReference type="AlphaFoldDB" id="A0A1X0QHV3"/>
<reference evidence="1 2" key="1">
    <citation type="journal article" date="2017" name="Environ. Microbiol.">
        <title>Decay of the glycolytic pathway and adaptation to intranuclear parasitism within Enterocytozoonidae microsporidia.</title>
        <authorList>
            <person name="Wiredu Boakye D."/>
            <person name="Jaroenlak P."/>
            <person name="Prachumwat A."/>
            <person name="Williams T.A."/>
            <person name="Bateman K.S."/>
            <person name="Itsathitphaisarn O."/>
            <person name="Sritunyalucksana K."/>
            <person name="Paszkiewicz K.H."/>
            <person name="Moore K.A."/>
            <person name="Stentiford G.D."/>
            <person name="Williams B.A."/>
        </authorList>
    </citation>
    <scope>NUCLEOTIDE SEQUENCE [LARGE SCALE GENOMIC DNA]</scope>
    <source>
        <strain evidence="2">canceri</strain>
    </source>
</reference>